<proteinExistence type="predicted"/>
<dbReference type="InterPro" id="IPR027417">
    <property type="entry name" value="P-loop_NTPase"/>
</dbReference>
<feature type="domain" description="CobW/HypB/UreG nucleotide-binding" evidence="1">
    <location>
        <begin position="5"/>
        <end position="177"/>
    </location>
</feature>
<gene>
    <name evidence="2" type="ORF">B5F17_02340</name>
</gene>
<evidence type="ECO:0000313" key="3">
    <source>
        <dbReference type="Proteomes" id="UP000195897"/>
    </source>
</evidence>
<organism evidence="2 3">
    <name type="scientific">Butyricicoccus pullicaecorum</name>
    <dbReference type="NCBI Taxonomy" id="501571"/>
    <lineage>
        <taxon>Bacteria</taxon>
        <taxon>Bacillati</taxon>
        <taxon>Bacillota</taxon>
        <taxon>Clostridia</taxon>
        <taxon>Eubacteriales</taxon>
        <taxon>Butyricicoccaceae</taxon>
        <taxon>Butyricicoccus</taxon>
    </lineage>
</organism>
<dbReference type="EMBL" id="NFKK01000002">
    <property type="protein sequence ID" value="OUP54067.1"/>
    <property type="molecule type" value="Genomic_DNA"/>
</dbReference>
<dbReference type="GO" id="GO:0005737">
    <property type="term" value="C:cytoplasm"/>
    <property type="evidence" value="ECO:0007669"/>
    <property type="project" value="TreeGrafter"/>
</dbReference>
<reference evidence="3" key="1">
    <citation type="submission" date="2017-04" db="EMBL/GenBank/DDBJ databases">
        <title>Function of individual gut microbiota members based on whole genome sequencing of pure cultures obtained from chicken caecum.</title>
        <authorList>
            <person name="Medvecky M."/>
            <person name="Cejkova D."/>
            <person name="Polansky O."/>
            <person name="Karasova D."/>
            <person name="Kubasova T."/>
            <person name="Cizek A."/>
            <person name="Rychlik I."/>
        </authorList>
    </citation>
    <scope>NUCLEOTIDE SEQUENCE [LARGE SCALE GENOMIC DNA]</scope>
    <source>
        <strain evidence="3">An180</strain>
    </source>
</reference>
<dbReference type="Proteomes" id="UP000195897">
    <property type="component" value="Unassembled WGS sequence"/>
</dbReference>
<dbReference type="CDD" id="cd03112">
    <property type="entry name" value="CobW-like"/>
    <property type="match status" value="1"/>
</dbReference>
<dbReference type="PANTHER" id="PTHR13748:SF62">
    <property type="entry name" value="COBW DOMAIN-CONTAINING PROTEIN"/>
    <property type="match status" value="1"/>
</dbReference>
<dbReference type="InterPro" id="IPR003495">
    <property type="entry name" value="CobW/HypB/UreG_nucleotide-bd"/>
</dbReference>
<dbReference type="PANTHER" id="PTHR13748">
    <property type="entry name" value="COBW-RELATED"/>
    <property type="match status" value="1"/>
</dbReference>
<evidence type="ECO:0000313" key="2">
    <source>
        <dbReference type="EMBL" id="OUP54067.1"/>
    </source>
</evidence>
<dbReference type="SUPFAM" id="SSF52540">
    <property type="entry name" value="P-loop containing nucleoside triphosphate hydrolases"/>
    <property type="match status" value="1"/>
</dbReference>
<dbReference type="RefSeq" id="WP_087370343.1">
    <property type="nucleotide sequence ID" value="NZ_NFKK01000002.1"/>
</dbReference>
<sequence>MSKLYLITGFLGAGKTTFLKRFLDLFAGQKIQLIINEFGQEGVDGTLLSGLGAYLQEISGGSVFCSCRLDQFESVLRGSVDLHPDVILVEASGLSDPTGVRRLFSQADRFPHIDYQGAVCLVDAVRFPKLYATARTCVKQLASSDVVVINKIDKASAEQLDQTRTLVRGQRPEIPIIETSFGQVDGSLLDLLSAQHTPAPGESMPLIADLTVRKLQVKISPEISRYDLQKFIEMFIEDTFRVKGFLQTVDAGLLLADCVGNVVNLSPAPADVPEDKIGWLTILSGARMPVHKAVKQACQWYQKYILE</sequence>
<dbReference type="Gene3D" id="3.40.50.300">
    <property type="entry name" value="P-loop containing nucleotide triphosphate hydrolases"/>
    <property type="match status" value="1"/>
</dbReference>
<comment type="caution">
    <text evidence="2">The sequence shown here is derived from an EMBL/GenBank/DDBJ whole genome shotgun (WGS) entry which is preliminary data.</text>
</comment>
<dbReference type="AlphaFoldDB" id="A0A1Y4LBF6"/>
<name>A0A1Y4LBF6_9FIRM</name>
<dbReference type="Pfam" id="PF02492">
    <property type="entry name" value="cobW"/>
    <property type="match status" value="1"/>
</dbReference>
<accession>A0A1Y4LBF6</accession>
<protein>
    <recommendedName>
        <fullName evidence="1">CobW/HypB/UreG nucleotide-binding domain-containing protein</fullName>
    </recommendedName>
</protein>
<dbReference type="InterPro" id="IPR051316">
    <property type="entry name" value="Zinc-reg_GTPase_activator"/>
</dbReference>
<evidence type="ECO:0000259" key="1">
    <source>
        <dbReference type="Pfam" id="PF02492"/>
    </source>
</evidence>